<comment type="caution">
    <text evidence="4">The sequence shown here is derived from an EMBL/GenBank/DDBJ whole genome shotgun (WGS) entry which is preliminary data.</text>
</comment>
<keyword evidence="1" id="KW-1071">Ligand-gated ion channel</keyword>
<reference evidence="4" key="1">
    <citation type="journal article" date="2023" name="IScience">
        <title>Live-bearing cockroach genome reveals convergent evolutionary mechanisms linked to viviparity in insects and beyond.</title>
        <authorList>
            <person name="Fouks B."/>
            <person name="Harrison M.C."/>
            <person name="Mikhailova A.A."/>
            <person name="Marchal E."/>
            <person name="English S."/>
            <person name="Carruthers M."/>
            <person name="Jennings E.C."/>
            <person name="Chiamaka E.L."/>
            <person name="Frigard R.A."/>
            <person name="Pippel M."/>
            <person name="Attardo G.M."/>
            <person name="Benoit J.B."/>
            <person name="Bornberg-Bauer E."/>
            <person name="Tobe S.S."/>
        </authorList>
    </citation>
    <scope>NUCLEOTIDE SEQUENCE</scope>
    <source>
        <strain evidence="4">Stay&amp;Tobe</strain>
    </source>
</reference>
<keyword evidence="1" id="KW-0407">Ion channel</keyword>
<dbReference type="SUPFAM" id="SSF51206">
    <property type="entry name" value="cAMP-binding domain-like"/>
    <property type="match status" value="1"/>
</dbReference>
<dbReference type="Pfam" id="PF00027">
    <property type="entry name" value="cNMP_binding"/>
    <property type="match status" value="1"/>
</dbReference>
<dbReference type="InterPro" id="IPR018490">
    <property type="entry name" value="cNMP-bd_dom_sf"/>
</dbReference>
<keyword evidence="2" id="KW-1133">Transmembrane helix</keyword>
<dbReference type="PANTHER" id="PTHR45638:SF11">
    <property type="entry name" value="CYCLIC NUCLEOTIDE-GATED CATION CHANNEL SUBUNIT A"/>
    <property type="match status" value="1"/>
</dbReference>
<dbReference type="Gene3D" id="2.60.120.10">
    <property type="entry name" value="Jelly Rolls"/>
    <property type="match status" value="1"/>
</dbReference>
<protein>
    <recommendedName>
        <fullName evidence="3">Cyclic nucleotide-binding domain-containing protein</fullName>
    </recommendedName>
</protein>
<reference evidence="4" key="2">
    <citation type="submission" date="2023-05" db="EMBL/GenBank/DDBJ databases">
        <authorList>
            <person name="Fouks B."/>
        </authorList>
    </citation>
    <scope>NUCLEOTIDE SEQUENCE</scope>
    <source>
        <strain evidence="4">Stay&amp;Tobe</strain>
        <tissue evidence="4">Testes</tissue>
    </source>
</reference>
<organism evidence="4 5">
    <name type="scientific">Diploptera punctata</name>
    <name type="common">Pacific beetle cockroach</name>
    <dbReference type="NCBI Taxonomy" id="6984"/>
    <lineage>
        <taxon>Eukaryota</taxon>
        <taxon>Metazoa</taxon>
        <taxon>Ecdysozoa</taxon>
        <taxon>Arthropoda</taxon>
        <taxon>Hexapoda</taxon>
        <taxon>Insecta</taxon>
        <taxon>Pterygota</taxon>
        <taxon>Neoptera</taxon>
        <taxon>Polyneoptera</taxon>
        <taxon>Dictyoptera</taxon>
        <taxon>Blattodea</taxon>
        <taxon>Blaberoidea</taxon>
        <taxon>Blaberidae</taxon>
        <taxon>Diplopterinae</taxon>
        <taxon>Diploptera</taxon>
    </lineage>
</organism>
<evidence type="ECO:0000313" key="5">
    <source>
        <dbReference type="Proteomes" id="UP001233999"/>
    </source>
</evidence>
<proteinExistence type="predicted"/>
<dbReference type="InterPro" id="IPR014710">
    <property type="entry name" value="RmlC-like_jellyroll"/>
</dbReference>
<accession>A0AAD8ALG3</accession>
<keyword evidence="1" id="KW-0813">Transport</keyword>
<dbReference type="Proteomes" id="UP001233999">
    <property type="component" value="Unassembled WGS sequence"/>
</dbReference>
<evidence type="ECO:0000256" key="1">
    <source>
        <dbReference type="ARBA" id="ARBA00023286"/>
    </source>
</evidence>
<evidence type="ECO:0000259" key="3">
    <source>
        <dbReference type="PROSITE" id="PS50042"/>
    </source>
</evidence>
<feature type="transmembrane region" description="Helical" evidence="2">
    <location>
        <begin position="309"/>
        <end position="328"/>
    </location>
</feature>
<dbReference type="InterPro" id="IPR050866">
    <property type="entry name" value="CNG_cation_channel"/>
</dbReference>
<sequence>DEKTINKTLIKRVKHNYETCWENYKGLRKVEVPSFVPNVTKRIMCVDIFWEAFQHSHIFRESDVPFLRVLSSFFETTFYLPGDIICKKHELKTKFIYVVTGVIQILSEEDDQTPVISLSGGTCLGEITLMMTYKSTTIIKSATYCELYILDRKSYCSYLSNYPYHQKSMHKYAMHRFVSAKFLYYISMFLRSGKKHNIYSETTIKWVNNELMRLMNMKEHLTEEEIILYTSDASVYDSVQHTAEFMDMLVLSEKLEIETQRVCLHEHFPWILHPNSIFIKAWNIIVVITILIFAILIPQNGVYLQSEELQKIILTLTIVFWIDIYFQLTTAIKSKDEK</sequence>
<keyword evidence="2" id="KW-0472">Membrane</keyword>
<evidence type="ECO:0000313" key="4">
    <source>
        <dbReference type="EMBL" id="KAJ9599843.1"/>
    </source>
</evidence>
<name>A0AAD8ALG3_DIPPU</name>
<feature type="non-terminal residue" evidence="4">
    <location>
        <position position="338"/>
    </location>
</feature>
<keyword evidence="2" id="KW-0812">Transmembrane</keyword>
<feature type="transmembrane region" description="Helical" evidence="2">
    <location>
        <begin position="277"/>
        <end position="297"/>
    </location>
</feature>
<dbReference type="SMART" id="SM00100">
    <property type="entry name" value="cNMP"/>
    <property type="match status" value="1"/>
</dbReference>
<dbReference type="GO" id="GO:0005221">
    <property type="term" value="F:intracellularly cyclic nucleotide-activated monoatomic cation channel activity"/>
    <property type="evidence" value="ECO:0007669"/>
    <property type="project" value="InterPro"/>
</dbReference>
<dbReference type="CDD" id="cd00038">
    <property type="entry name" value="CAP_ED"/>
    <property type="match status" value="1"/>
</dbReference>
<keyword evidence="5" id="KW-1185">Reference proteome</keyword>
<feature type="non-terminal residue" evidence="4">
    <location>
        <position position="1"/>
    </location>
</feature>
<dbReference type="AlphaFoldDB" id="A0AAD8ALG3"/>
<evidence type="ECO:0000256" key="2">
    <source>
        <dbReference type="SAM" id="Phobius"/>
    </source>
</evidence>
<dbReference type="GO" id="GO:0044877">
    <property type="term" value="F:protein-containing complex binding"/>
    <property type="evidence" value="ECO:0007669"/>
    <property type="project" value="TreeGrafter"/>
</dbReference>
<keyword evidence="1" id="KW-0406">Ion transport</keyword>
<feature type="domain" description="Cyclic nucleotide-binding" evidence="3">
    <location>
        <begin position="58"/>
        <end position="176"/>
    </location>
</feature>
<dbReference type="EMBL" id="JASPKZ010000467">
    <property type="protein sequence ID" value="KAJ9599843.1"/>
    <property type="molecule type" value="Genomic_DNA"/>
</dbReference>
<dbReference type="PROSITE" id="PS50042">
    <property type="entry name" value="CNMP_BINDING_3"/>
    <property type="match status" value="1"/>
</dbReference>
<dbReference type="InterPro" id="IPR000595">
    <property type="entry name" value="cNMP-bd_dom"/>
</dbReference>
<gene>
    <name evidence="4" type="ORF">L9F63_009883</name>
</gene>
<dbReference type="PANTHER" id="PTHR45638">
    <property type="entry name" value="CYCLIC NUCLEOTIDE-GATED CATION CHANNEL SUBUNIT A"/>
    <property type="match status" value="1"/>
</dbReference>